<name>A0ABS8NI82_9BACT</name>
<organism evidence="1 2">
    <name type="scientific">Rhodopirellula halodulae</name>
    <dbReference type="NCBI Taxonomy" id="2894198"/>
    <lineage>
        <taxon>Bacteria</taxon>
        <taxon>Pseudomonadati</taxon>
        <taxon>Planctomycetota</taxon>
        <taxon>Planctomycetia</taxon>
        <taxon>Pirellulales</taxon>
        <taxon>Pirellulaceae</taxon>
        <taxon>Rhodopirellula</taxon>
    </lineage>
</organism>
<accession>A0ABS8NI82</accession>
<gene>
    <name evidence="1" type="ORF">LOC71_07890</name>
</gene>
<dbReference type="EMBL" id="JAJKFW010000016">
    <property type="protein sequence ID" value="MCC9642191.1"/>
    <property type="molecule type" value="Genomic_DNA"/>
</dbReference>
<evidence type="ECO:0000313" key="2">
    <source>
        <dbReference type="Proteomes" id="UP001430306"/>
    </source>
</evidence>
<dbReference type="PROSITE" id="PS51257">
    <property type="entry name" value="PROKAR_LIPOPROTEIN"/>
    <property type="match status" value="1"/>
</dbReference>
<dbReference type="RefSeq" id="WP_230272929.1">
    <property type="nucleotide sequence ID" value="NZ_JAJKFW010000016.1"/>
</dbReference>
<sequence length="57" mass="6056">MYKSTLAGLFLASLFVVGCGEAKTEKVVSPEDLSAYETPAGAMEDAMKEAQAEANKR</sequence>
<comment type="caution">
    <text evidence="1">The sequence shown here is derived from an EMBL/GenBank/DDBJ whole genome shotgun (WGS) entry which is preliminary data.</text>
</comment>
<evidence type="ECO:0000313" key="1">
    <source>
        <dbReference type="EMBL" id="MCC9642191.1"/>
    </source>
</evidence>
<dbReference type="Proteomes" id="UP001430306">
    <property type="component" value="Unassembled WGS sequence"/>
</dbReference>
<proteinExistence type="predicted"/>
<evidence type="ECO:0008006" key="3">
    <source>
        <dbReference type="Google" id="ProtNLM"/>
    </source>
</evidence>
<keyword evidence="2" id="KW-1185">Reference proteome</keyword>
<protein>
    <recommendedName>
        <fullName evidence="3">Secreted protein</fullName>
    </recommendedName>
</protein>
<reference evidence="1" key="1">
    <citation type="submission" date="2021-11" db="EMBL/GenBank/DDBJ databases">
        <title>Genome sequence.</title>
        <authorList>
            <person name="Sun Q."/>
        </authorList>
    </citation>
    <scope>NUCLEOTIDE SEQUENCE</scope>
    <source>
        <strain evidence="1">JC740</strain>
    </source>
</reference>